<evidence type="ECO:0000313" key="4">
    <source>
        <dbReference type="Proteomes" id="UP000019494"/>
    </source>
</evidence>
<dbReference type="PANTHER" id="PTHR43767">
    <property type="entry name" value="LONG-CHAIN-FATTY-ACID--COA LIGASE"/>
    <property type="match status" value="1"/>
</dbReference>
<feature type="domain" description="AMP-dependent synthetase/ligase" evidence="2">
    <location>
        <begin position="41"/>
        <end position="400"/>
    </location>
</feature>
<dbReference type="Pfam" id="PF00501">
    <property type="entry name" value="AMP-binding"/>
    <property type="match status" value="1"/>
</dbReference>
<proteinExistence type="predicted"/>
<dbReference type="OrthoDB" id="8185589at2"/>
<dbReference type="SUPFAM" id="SSF56801">
    <property type="entry name" value="Acetyl-CoA synthetase-like"/>
    <property type="match status" value="1"/>
</dbReference>
<dbReference type="PANTHER" id="PTHR43767:SF8">
    <property type="entry name" value="LONG-CHAIN-FATTY-ACID--COA LIGASE"/>
    <property type="match status" value="1"/>
</dbReference>
<dbReference type="GO" id="GO:0016874">
    <property type="term" value="F:ligase activity"/>
    <property type="evidence" value="ECO:0007669"/>
    <property type="project" value="UniProtKB-KW"/>
</dbReference>
<reference evidence="4" key="1">
    <citation type="submission" date="2013-08" db="EMBL/GenBank/DDBJ databases">
        <title>Intrasporangium oryzae NRRL B-24470.</title>
        <authorList>
            <person name="Liu H."/>
            <person name="Wang G."/>
        </authorList>
    </citation>
    <scope>NUCLEOTIDE SEQUENCE [LARGE SCALE GENOMIC DNA]</scope>
    <source>
        <strain evidence="4">Q5-1</strain>
    </source>
</reference>
<dbReference type="InterPro" id="IPR045851">
    <property type="entry name" value="AMP-bd_C_sf"/>
</dbReference>
<sequence length="496" mass="51118">MTVPRLLDVVSELAQADPTAVALWDGAAAADPAGTTTALPVTRQQLVARSAAIAEVLRGLGVGAGDCVGVWLPNWSDSVAAQFAALGLGAHVIGINTRYNSEEVAHVLQMAAPQAVLMAHDFNDLDLVGRLRAALEPADRPAPALVVVAAPGTRAPDDLSAYDLGSPVVALAPSHPATAPTTLPPGPSALAVGFTTSGSTGRPKLAAHDEAGTTEHLLAAGEALRFRPDDVMLGALPLSGVFGFVAAYAAVLAGVPVLLEPVFRASGVVAEMAELGVTHIVGGDDLIGRIADEQRASGARLALRHVLIADFEGRTPELAAWAEQACGAVLTGVYGSSETFALTAFWPTDAPPETRAAGGGHVVTPAIAVRIADPLTNRELPDGEQGELQLRGPNVVDDYLGDPSLKAAAFTSDGWFRTGDLAVRTGEGAFRYVCRMGDVLRLRGFLVDPAEIELRLIAHDAVALAKVVGAPARDGHGTEAIAFVVARPGHTTTSEE</sequence>
<dbReference type="InterPro" id="IPR050237">
    <property type="entry name" value="ATP-dep_AMP-bd_enzyme"/>
</dbReference>
<feature type="non-terminal residue" evidence="3">
    <location>
        <position position="496"/>
    </location>
</feature>
<dbReference type="Gene3D" id="3.30.300.30">
    <property type="match status" value="1"/>
</dbReference>
<dbReference type="Proteomes" id="UP000019494">
    <property type="component" value="Unassembled WGS sequence"/>
</dbReference>
<evidence type="ECO:0000313" key="3">
    <source>
        <dbReference type="EMBL" id="EWT04107.1"/>
    </source>
</evidence>
<protein>
    <submittedName>
        <fullName evidence="3">Acyl-CoA synthetase</fullName>
    </submittedName>
</protein>
<dbReference type="RefSeq" id="WP_051518868.1">
    <property type="nucleotide sequence ID" value="NZ_AWQS01000332.1"/>
</dbReference>
<organism evidence="3 4">
    <name type="scientific">Intrasporangium chromatireducens Q5-1</name>
    <dbReference type="NCBI Taxonomy" id="584657"/>
    <lineage>
        <taxon>Bacteria</taxon>
        <taxon>Bacillati</taxon>
        <taxon>Actinomycetota</taxon>
        <taxon>Actinomycetes</taxon>
        <taxon>Micrococcales</taxon>
        <taxon>Intrasporangiaceae</taxon>
        <taxon>Intrasporangium</taxon>
    </lineage>
</organism>
<accession>W9GG00</accession>
<name>W9GG00_9MICO</name>
<gene>
    <name evidence="3" type="ORF">N864_11985</name>
</gene>
<evidence type="ECO:0000256" key="1">
    <source>
        <dbReference type="ARBA" id="ARBA00022598"/>
    </source>
</evidence>
<dbReference type="InterPro" id="IPR000873">
    <property type="entry name" value="AMP-dep_synth/lig_dom"/>
</dbReference>
<dbReference type="AlphaFoldDB" id="W9GG00"/>
<keyword evidence="1" id="KW-0436">Ligase</keyword>
<dbReference type="Gene3D" id="3.40.50.12780">
    <property type="entry name" value="N-terminal domain of ligase-like"/>
    <property type="match status" value="1"/>
</dbReference>
<dbReference type="EMBL" id="AWQS01000332">
    <property type="protein sequence ID" value="EWT04107.1"/>
    <property type="molecule type" value="Genomic_DNA"/>
</dbReference>
<dbReference type="InterPro" id="IPR042099">
    <property type="entry name" value="ANL_N_sf"/>
</dbReference>
<keyword evidence="4" id="KW-1185">Reference proteome</keyword>
<comment type="caution">
    <text evidence="3">The sequence shown here is derived from an EMBL/GenBank/DDBJ whole genome shotgun (WGS) entry which is preliminary data.</text>
</comment>
<evidence type="ECO:0000259" key="2">
    <source>
        <dbReference type="Pfam" id="PF00501"/>
    </source>
</evidence>